<accession>A0AA38BYP8</accession>
<protein>
    <submittedName>
        <fullName evidence="1">Uncharacterized protein</fullName>
    </submittedName>
</protein>
<dbReference type="Proteomes" id="UP000824469">
    <property type="component" value="Unassembled WGS sequence"/>
</dbReference>
<proteinExistence type="predicted"/>
<dbReference type="EMBL" id="JAHRHJ020003778">
    <property type="protein sequence ID" value="KAH9291185.1"/>
    <property type="molecule type" value="Genomic_DNA"/>
</dbReference>
<keyword evidence="2" id="KW-1185">Reference proteome</keyword>
<dbReference type="AlphaFoldDB" id="A0AA38BYP8"/>
<evidence type="ECO:0000313" key="1">
    <source>
        <dbReference type="EMBL" id="KAH9291185.1"/>
    </source>
</evidence>
<name>A0AA38BYP8_TAXCH</name>
<feature type="non-terminal residue" evidence="1">
    <location>
        <position position="1"/>
    </location>
</feature>
<dbReference type="Pfam" id="PF03140">
    <property type="entry name" value="DUF247"/>
    <property type="match status" value="1"/>
</dbReference>
<sequence>VFPFRAISPLEIRAVQNGSLQSGRGNKISEADRRVKSSNPCVAEMRKHEWRIRSFYHKYLELQRRSPRIAHGFGRLLRPGMLTVLRQTGRQNLFRSEAAGKSFGSIRPERCAHGIMRDLTMLENQVPLFLLQKLLHMQLGLGSQEKAEEKLCNLVTLVCAELSPFMFKMPDSSRMRIKERGHILEAL</sequence>
<dbReference type="InterPro" id="IPR004158">
    <property type="entry name" value="DUF247_pln"/>
</dbReference>
<reference evidence="1 2" key="1">
    <citation type="journal article" date="2021" name="Nat. Plants">
        <title>The Taxus genome provides insights into paclitaxel biosynthesis.</title>
        <authorList>
            <person name="Xiong X."/>
            <person name="Gou J."/>
            <person name="Liao Q."/>
            <person name="Li Y."/>
            <person name="Zhou Q."/>
            <person name="Bi G."/>
            <person name="Li C."/>
            <person name="Du R."/>
            <person name="Wang X."/>
            <person name="Sun T."/>
            <person name="Guo L."/>
            <person name="Liang H."/>
            <person name="Lu P."/>
            <person name="Wu Y."/>
            <person name="Zhang Z."/>
            <person name="Ro D.K."/>
            <person name="Shang Y."/>
            <person name="Huang S."/>
            <person name="Yan J."/>
        </authorList>
    </citation>
    <scope>NUCLEOTIDE SEQUENCE [LARGE SCALE GENOMIC DNA]</scope>
    <source>
        <strain evidence="1">Ta-2019</strain>
    </source>
</reference>
<gene>
    <name evidence="1" type="ORF">KI387_043625</name>
</gene>
<evidence type="ECO:0000313" key="2">
    <source>
        <dbReference type="Proteomes" id="UP000824469"/>
    </source>
</evidence>
<organism evidence="1 2">
    <name type="scientific">Taxus chinensis</name>
    <name type="common">Chinese yew</name>
    <name type="synonym">Taxus wallichiana var. chinensis</name>
    <dbReference type="NCBI Taxonomy" id="29808"/>
    <lineage>
        <taxon>Eukaryota</taxon>
        <taxon>Viridiplantae</taxon>
        <taxon>Streptophyta</taxon>
        <taxon>Embryophyta</taxon>
        <taxon>Tracheophyta</taxon>
        <taxon>Spermatophyta</taxon>
        <taxon>Pinopsida</taxon>
        <taxon>Pinidae</taxon>
        <taxon>Conifers II</taxon>
        <taxon>Cupressales</taxon>
        <taxon>Taxaceae</taxon>
        <taxon>Taxus</taxon>
    </lineage>
</organism>
<comment type="caution">
    <text evidence="1">The sequence shown here is derived from an EMBL/GenBank/DDBJ whole genome shotgun (WGS) entry which is preliminary data.</text>
</comment>